<reference evidence="3 4" key="1">
    <citation type="submission" date="2020-06" db="EMBL/GenBank/DDBJ databases">
        <authorList>
            <consortium name="Wellcome Sanger Institute Data Sharing"/>
        </authorList>
    </citation>
    <scope>NUCLEOTIDE SEQUENCE [LARGE SCALE GENOMIC DNA]</scope>
</reference>
<dbReference type="PANTHER" id="PTHR12187">
    <property type="entry name" value="AGAP000124-PA"/>
    <property type="match status" value="1"/>
</dbReference>
<name>A0AAY4B5Y3_9TELE</name>
<dbReference type="GO" id="GO:0005737">
    <property type="term" value="C:cytoplasm"/>
    <property type="evidence" value="ECO:0007669"/>
    <property type="project" value="TreeGrafter"/>
</dbReference>
<dbReference type="AlphaFoldDB" id="A0AAY4B5Y3"/>
<keyword evidence="4" id="KW-1185">Reference proteome</keyword>
<accession>A0AAY4B5Y3</accession>
<dbReference type="InterPro" id="IPR039034">
    <property type="entry name" value="INPP4"/>
</dbReference>
<dbReference type="GO" id="GO:0016316">
    <property type="term" value="F:phosphatidylinositol-3,4-bisphosphate 4-phosphatase activity"/>
    <property type="evidence" value="ECO:0007669"/>
    <property type="project" value="InterPro"/>
</dbReference>
<evidence type="ECO:0000256" key="2">
    <source>
        <dbReference type="ARBA" id="ARBA00023098"/>
    </source>
</evidence>
<dbReference type="PANTHER" id="PTHR12187:SF12">
    <property type="entry name" value="PHOSPHATIDYLINOSITOL-3,4-BISPHOSPHATE 4-PHOSPHATASE"/>
    <property type="match status" value="1"/>
</dbReference>
<keyword evidence="2" id="KW-0443">Lipid metabolism</keyword>
<gene>
    <name evidence="3" type="primary">inpp4aa</name>
</gene>
<evidence type="ECO:0008006" key="5">
    <source>
        <dbReference type="Google" id="ProtNLM"/>
    </source>
</evidence>
<protein>
    <recommendedName>
        <fullName evidence="5">Type I inositol 3,4-bisphosphate 4-phosphatase</fullName>
    </recommendedName>
</protein>
<proteinExistence type="predicted"/>
<evidence type="ECO:0000313" key="3">
    <source>
        <dbReference type="Ensembl" id="ENSDCDP00010016277.1"/>
    </source>
</evidence>
<reference evidence="3" key="2">
    <citation type="submission" date="2025-08" db="UniProtKB">
        <authorList>
            <consortium name="Ensembl"/>
        </authorList>
    </citation>
    <scope>IDENTIFICATION</scope>
</reference>
<dbReference type="Proteomes" id="UP000694580">
    <property type="component" value="Chromosome 9"/>
</dbReference>
<organism evidence="3 4">
    <name type="scientific">Denticeps clupeoides</name>
    <name type="common">denticle herring</name>
    <dbReference type="NCBI Taxonomy" id="299321"/>
    <lineage>
        <taxon>Eukaryota</taxon>
        <taxon>Metazoa</taxon>
        <taxon>Chordata</taxon>
        <taxon>Craniata</taxon>
        <taxon>Vertebrata</taxon>
        <taxon>Euteleostomi</taxon>
        <taxon>Actinopterygii</taxon>
        <taxon>Neopterygii</taxon>
        <taxon>Teleostei</taxon>
        <taxon>Clupei</taxon>
        <taxon>Clupeiformes</taxon>
        <taxon>Denticipitoidei</taxon>
        <taxon>Denticipitidae</taxon>
        <taxon>Denticeps</taxon>
    </lineage>
</organism>
<reference evidence="3" key="3">
    <citation type="submission" date="2025-09" db="UniProtKB">
        <authorList>
            <consortium name="Ensembl"/>
        </authorList>
    </citation>
    <scope>IDENTIFICATION</scope>
</reference>
<evidence type="ECO:0000313" key="4">
    <source>
        <dbReference type="Proteomes" id="UP000694580"/>
    </source>
</evidence>
<dbReference type="Ensembl" id="ENSDCDT00010017282.1">
    <property type="protein sequence ID" value="ENSDCDP00010016277.1"/>
    <property type="gene ID" value="ENSDCDG00010006956.1"/>
</dbReference>
<dbReference type="GeneTree" id="ENSGT00940000157360"/>
<keyword evidence="1" id="KW-0378">Hydrolase</keyword>
<sequence length="578" mass="65775">SLQTRTMFGGTISRMYRFPTTDGNHLRVLEQMAESVLSLSIPRQFVKLLLEEDAVRVCELEELGELSPCWENLRRQIITQYQTIILTYQETLTNLHEYRGPPFKSSTLKAEKKLEFLPTNLHIQRMRVQGETGYDHTYDVVTTGAPAAHHQGFKVSGLRKLIQKFEETKKSRMSLPQDKLWLNVDKSVECVIQQVDRLLQRERMASDSSEDVFLSDQPPSSSKRGEWSEALYPLLTTLTECVAMMSDRAKKAMVFLLMQDSAPTIAMNLTLQYRRDVVFCQTLTALICGFTIKLRNCLHDGGFLRQLHTIGLLVQFEGLLSTHGEELAMLEDMSIGVTDLRNVTFKVTPASAGSSPDLLPVITGNRDGFNVRVQLPPALFDALPREIQNGMLLRVQPVLFNVGINEQQTLAEKFGDTSLQELVNMESLYRLNSYYEQFKEVLPEDCLPRSHSKNCIPELLKFLSQNIHSRKSKNVEVLWQAAEVCRRLNGVRVTSCKSAKDRTAMSVTLEQSLVLQQEHCMAPQVFNQALDCMRSEGCRRENTMKNVGSRKYAFNSLQLKAFPKQYRPPEGTYGKVET</sequence>
<evidence type="ECO:0000256" key="1">
    <source>
        <dbReference type="ARBA" id="ARBA00022801"/>
    </source>
</evidence>